<dbReference type="PROSITE" id="PS01208">
    <property type="entry name" value="VWFC_1"/>
    <property type="match status" value="1"/>
</dbReference>
<dbReference type="AlphaFoldDB" id="A0AAV6GC93"/>
<comment type="subcellular location">
    <subcellularLocation>
        <location evidence="1">Secreted</location>
    </subcellularLocation>
</comment>
<feature type="domain" description="CTCK" evidence="5">
    <location>
        <begin position="238"/>
        <end position="325"/>
    </location>
</feature>
<dbReference type="Proteomes" id="UP000823561">
    <property type="component" value="Chromosome 14"/>
</dbReference>
<accession>A0AAV6GC93</accession>
<dbReference type="InterPro" id="IPR006208">
    <property type="entry name" value="Glyco_hormone_CN"/>
</dbReference>
<dbReference type="InterPro" id="IPR001007">
    <property type="entry name" value="VWF_dom"/>
</dbReference>
<dbReference type="PROSITE" id="PS01225">
    <property type="entry name" value="CTCK_2"/>
    <property type="match status" value="1"/>
</dbReference>
<dbReference type="SMART" id="SM00041">
    <property type="entry name" value="CT"/>
    <property type="match status" value="1"/>
</dbReference>
<evidence type="ECO:0000256" key="2">
    <source>
        <dbReference type="ARBA" id="ARBA00022525"/>
    </source>
</evidence>
<evidence type="ECO:0000259" key="5">
    <source>
        <dbReference type="PROSITE" id="PS01225"/>
    </source>
</evidence>
<gene>
    <name evidence="7" type="ORF">AALO_G00191550</name>
</gene>
<evidence type="ECO:0000256" key="4">
    <source>
        <dbReference type="PROSITE-ProRule" id="PRU00039"/>
    </source>
</evidence>
<dbReference type="InterPro" id="IPR029034">
    <property type="entry name" value="Cystine-knot_cytokine"/>
</dbReference>
<evidence type="ECO:0000313" key="7">
    <source>
        <dbReference type="EMBL" id="KAG5270341.1"/>
    </source>
</evidence>
<sequence length="339" mass="37792">MLDKDLDKLSSQPSGRRCSHYAAASYFFSHFNLARLITHDWELRWAWQRIAVDSFIVCVTLCDVTTCPTHSCPIGYNQKTEVGACCPKCVPKPVCVYNNTEYLPGSSVPMRHCETCLCSDKLENDGGLHRILCAPITCNTYCPPGFEPVLPPGECCTKCVQTMCVVVYSGNLTHSIPVNGIWSPPGNKCVKYECVKVGSTFITMEARTLCPPYNPNDCIPGTEVIAPDGCCHWCVRKCNQTTESTYLQHNGCTSSQKVDLTTCQGLCPTYSWFSPSTNTFQHSCSCCQEITTSKREVEMVCPDGSKFSYSYNYIEQCGCLQSTCTTMENTATKKLRRRR</sequence>
<dbReference type="InterPro" id="IPR006207">
    <property type="entry name" value="Cys_knot_C"/>
</dbReference>
<dbReference type="PROSITE" id="PS01185">
    <property type="entry name" value="CTCK_1"/>
    <property type="match status" value="1"/>
</dbReference>
<feature type="disulfide bond" evidence="4">
    <location>
        <begin position="263"/>
        <end position="317"/>
    </location>
</feature>
<dbReference type="Pfam" id="PF00093">
    <property type="entry name" value="VWC"/>
    <property type="match status" value="1"/>
</dbReference>
<keyword evidence="3 4" id="KW-1015">Disulfide bond</keyword>
<name>A0AAV6GC93_9TELE</name>
<evidence type="ECO:0000313" key="8">
    <source>
        <dbReference type="Proteomes" id="UP000823561"/>
    </source>
</evidence>
<evidence type="ECO:0008006" key="9">
    <source>
        <dbReference type="Google" id="ProtNLM"/>
    </source>
</evidence>
<protein>
    <recommendedName>
        <fullName evidence="9">CTCK domain-containing protein</fullName>
    </recommendedName>
</protein>
<dbReference type="EMBL" id="JADWDJ010000014">
    <property type="protein sequence ID" value="KAG5270341.1"/>
    <property type="molecule type" value="Genomic_DNA"/>
</dbReference>
<dbReference type="GO" id="GO:0005576">
    <property type="term" value="C:extracellular region"/>
    <property type="evidence" value="ECO:0007669"/>
    <property type="project" value="UniProtKB-SubCell"/>
</dbReference>
<comment type="caution">
    <text evidence="7">The sequence shown here is derived from an EMBL/GenBank/DDBJ whole genome shotgun (WGS) entry which is preliminary data.</text>
</comment>
<evidence type="ECO:0000256" key="3">
    <source>
        <dbReference type="ARBA" id="ARBA00023157"/>
    </source>
</evidence>
<keyword evidence="2" id="KW-0964">Secreted</keyword>
<reference evidence="7" key="1">
    <citation type="submission" date="2020-10" db="EMBL/GenBank/DDBJ databases">
        <title>Chromosome-scale genome assembly of the Allis shad, Alosa alosa.</title>
        <authorList>
            <person name="Margot Z."/>
            <person name="Christophe K."/>
            <person name="Cabau C."/>
            <person name="Louis A."/>
            <person name="Berthelot C."/>
            <person name="Parey E."/>
            <person name="Roest Crollius H."/>
            <person name="Montfort J."/>
            <person name="Robinson-Rechavi M."/>
            <person name="Bucao C."/>
            <person name="Bouchez O."/>
            <person name="Gislard M."/>
            <person name="Lluch J."/>
            <person name="Milhes M."/>
            <person name="Lampietro C."/>
            <person name="Lopez Roques C."/>
            <person name="Donnadieu C."/>
            <person name="Braasch I."/>
            <person name="Desvignes T."/>
            <person name="Postlethwait J."/>
            <person name="Bobe J."/>
            <person name="Guiguen Y."/>
        </authorList>
    </citation>
    <scope>NUCLEOTIDE SEQUENCE</scope>
    <source>
        <strain evidence="7">M-15738</strain>
        <tissue evidence="7">Blood</tissue>
    </source>
</reference>
<dbReference type="Gene3D" id="2.10.90.10">
    <property type="entry name" value="Cystine-knot cytokines"/>
    <property type="match status" value="1"/>
</dbReference>
<evidence type="ECO:0000256" key="1">
    <source>
        <dbReference type="ARBA" id="ARBA00004613"/>
    </source>
</evidence>
<comment type="caution">
    <text evidence="4">Lacks conserved residue(s) required for the propagation of feature annotation.</text>
</comment>
<feature type="disulfide bond" evidence="4">
    <location>
        <begin position="252"/>
        <end position="301"/>
    </location>
</feature>
<organism evidence="7 8">
    <name type="scientific">Alosa alosa</name>
    <name type="common">allis shad</name>
    <dbReference type="NCBI Taxonomy" id="278164"/>
    <lineage>
        <taxon>Eukaryota</taxon>
        <taxon>Metazoa</taxon>
        <taxon>Chordata</taxon>
        <taxon>Craniata</taxon>
        <taxon>Vertebrata</taxon>
        <taxon>Euteleostomi</taxon>
        <taxon>Actinopterygii</taxon>
        <taxon>Neopterygii</taxon>
        <taxon>Teleostei</taxon>
        <taxon>Clupei</taxon>
        <taxon>Clupeiformes</taxon>
        <taxon>Clupeoidei</taxon>
        <taxon>Clupeidae</taxon>
        <taxon>Alosa</taxon>
    </lineage>
</organism>
<proteinExistence type="predicted"/>
<dbReference type="Pfam" id="PF00007">
    <property type="entry name" value="Cys_knot"/>
    <property type="match status" value="1"/>
</dbReference>
<dbReference type="PROSITE" id="PS50184">
    <property type="entry name" value="VWFC_2"/>
    <property type="match status" value="1"/>
</dbReference>
<feature type="disulfide bond" evidence="4">
    <location>
        <begin position="267"/>
        <end position="319"/>
    </location>
</feature>
<dbReference type="SMART" id="SM00214">
    <property type="entry name" value="VWC"/>
    <property type="match status" value="1"/>
</dbReference>
<feature type="domain" description="VWFC" evidence="6">
    <location>
        <begin position="93"/>
        <end position="160"/>
    </location>
</feature>
<evidence type="ECO:0000259" key="6">
    <source>
        <dbReference type="PROSITE" id="PS50184"/>
    </source>
</evidence>
<dbReference type="SUPFAM" id="SSF57603">
    <property type="entry name" value="FnI-like domain"/>
    <property type="match status" value="1"/>
</dbReference>
<keyword evidence="8" id="KW-1185">Reference proteome</keyword>